<sequence length="112" mass="12789">MCWRAAQKLIHHWKILRGDNVMVTRGKDRGGIGVVKHVIHSQNRLIVEGENQLPLNWKPFVWSLLTSGRPPEAAYLEIDTPMDLALEKTYDAKSGKGMPDPINLLFNFIRDI</sequence>
<evidence type="ECO:0000313" key="1">
    <source>
        <dbReference type="EMBL" id="KAI8009488.1"/>
    </source>
</evidence>
<proteinExistence type="predicted"/>
<keyword evidence="2" id="KW-1185">Reference proteome</keyword>
<keyword evidence="1" id="KW-0689">Ribosomal protein</keyword>
<gene>
    <name evidence="1" type="ORF">LOK49_LG06G00932</name>
</gene>
<evidence type="ECO:0000313" key="2">
    <source>
        <dbReference type="Proteomes" id="UP001060215"/>
    </source>
</evidence>
<accession>A0ACC0H9E1</accession>
<dbReference type="EMBL" id="CM045762">
    <property type="protein sequence ID" value="KAI8009488.1"/>
    <property type="molecule type" value="Genomic_DNA"/>
</dbReference>
<name>A0ACC0H9E1_9ERIC</name>
<keyword evidence="1" id="KW-0687">Ribonucleoprotein</keyword>
<reference evidence="1 2" key="1">
    <citation type="journal article" date="2022" name="Plant J.">
        <title>Chromosome-level genome of Camellia lanceoleosa provides a valuable resource for understanding genome evolution and self-incompatibility.</title>
        <authorList>
            <person name="Gong W."/>
            <person name="Xiao S."/>
            <person name="Wang L."/>
            <person name="Liao Z."/>
            <person name="Chang Y."/>
            <person name="Mo W."/>
            <person name="Hu G."/>
            <person name="Li W."/>
            <person name="Zhao G."/>
            <person name="Zhu H."/>
            <person name="Hu X."/>
            <person name="Ji K."/>
            <person name="Xiang X."/>
            <person name="Song Q."/>
            <person name="Yuan D."/>
            <person name="Jin S."/>
            <person name="Zhang L."/>
        </authorList>
    </citation>
    <scope>NUCLEOTIDE SEQUENCE [LARGE SCALE GENOMIC DNA]</scope>
    <source>
        <strain evidence="1">SQ_2022a</strain>
    </source>
</reference>
<protein>
    <submittedName>
        <fullName evidence="1">50S ribosomal protein L24</fullName>
    </submittedName>
</protein>
<comment type="caution">
    <text evidence="1">The sequence shown here is derived from an EMBL/GenBank/DDBJ whole genome shotgun (WGS) entry which is preliminary data.</text>
</comment>
<dbReference type="Proteomes" id="UP001060215">
    <property type="component" value="Chromosome 5"/>
</dbReference>
<organism evidence="1 2">
    <name type="scientific">Camellia lanceoleosa</name>
    <dbReference type="NCBI Taxonomy" id="1840588"/>
    <lineage>
        <taxon>Eukaryota</taxon>
        <taxon>Viridiplantae</taxon>
        <taxon>Streptophyta</taxon>
        <taxon>Embryophyta</taxon>
        <taxon>Tracheophyta</taxon>
        <taxon>Spermatophyta</taxon>
        <taxon>Magnoliopsida</taxon>
        <taxon>eudicotyledons</taxon>
        <taxon>Gunneridae</taxon>
        <taxon>Pentapetalae</taxon>
        <taxon>asterids</taxon>
        <taxon>Ericales</taxon>
        <taxon>Theaceae</taxon>
        <taxon>Camellia</taxon>
    </lineage>
</organism>